<feature type="domain" description="FlgD/Vpr Ig-like" evidence="6">
    <location>
        <begin position="117"/>
        <end position="184"/>
    </location>
</feature>
<dbReference type="KEGG" id="pars:DRW48_05355"/>
<reference evidence="8" key="1">
    <citation type="submission" date="2018-07" db="EMBL/GenBank/DDBJ databases">
        <title>Genome sequencing of Paracoccus sp. SC2-6.</title>
        <authorList>
            <person name="Heo J."/>
            <person name="Kim S.-J."/>
            <person name="Kwon S.-W."/>
        </authorList>
    </citation>
    <scope>NUCLEOTIDE SEQUENCE [LARGE SCALE GENOMIC DNA]</scope>
    <source>
        <strain evidence="8">SC2-6</strain>
    </source>
</reference>
<protein>
    <recommendedName>
        <fullName evidence="2 5">Basal-body rod modification protein FlgD</fullName>
    </recommendedName>
</protein>
<organism evidence="7 8">
    <name type="scientific">Paracoccus suum</name>
    <dbReference type="NCBI Taxonomy" id="2259340"/>
    <lineage>
        <taxon>Bacteria</taxon>
        <taxon>Pseudomonadati</taxon>
        <taxon>Pseudomonadota</taxon>
        <taxon>Alphaproteobacteria</taxon>
        <taxon>Rhodobacterales</taxon>
        <taxon>Paracoccaceae</taxon>
        <taxon>Paracoccus</taxon>
    </lineage>
</organism>
<dbReference type="InterPro" id="IPR025965">
    <property type="entry name" value="FlgD/Vpr_Ig-like"/>
</dbReference>
<dbReference type="Pfam" id="PF03963">
    <property type="entry name" value="FlgD"/>
    <property type="match status" value="1"/>
</dbReference>
<evidence type="ECO:0000313" key="8">
    <source>
        <dbReference type="Proteomes" id="UP000252023"/>
    </source>
</evidence>
<dbReference type="InterPro" id="IPR005648">
    <property type="entry name" value="FlgD"/>
</dbReference>
<dbReference type="Gene3D" id="2.30.30.910">
    <property type="match status" value="1"/>
</dbReference>
<evidence type="ECO:0000256" key="4">
    <source>
        <dbReference type="ARBA" id="ARBA00024746"/>
    </source>
</evidence>
<keyword evidence="7" id="KW-0969">Cilium</keyword>
<keyword evidence="3 5" id="KW-1005">Bacterial flagellum biogenesis</keyword>
<dbReference type="EMBL" id="CP030918">
    <property type="protein sequence ID" value="AXC49187.1"/>
    <property type="molecule type" value="Genomic_DNA"/>
</dbReference>
<gene>
    <name evidence="7" type="ORF">DRW48_05355</name>
</gene>
<evidence type="ECO:0000256" key="2">
    <source>
        <dbReference type="ARBA" id="ARBA00016013"/>
    </source>
</evidence>
<dbReference type="AlphaFoldDB" id="A0A344PII2"/>
<sequence>MINSLAAQTLATAAVSPGVAAGGTETAPAKKSAFANGDFETFLKMLTTQIKNQDPLNPMEGSDFAVQLATFSGVEQQVRTNELLTGMNGGGSGIAGLTQYAGWIGKEVRSTAPVAYAGQTVTLEVTSDPAADDVVLISRDARGKIVTQDSIGAGNGPVDWLGMDAAGARLPNGTYTFEVANMKNGEVLSTTRVASYAAVEAAETGSEGVKLVLAGGIKVSADAVTAIREIALPASTVGAP</sequence>
<evidence type="ECO:0000256" key="5">
    <source>
        <dbReference type="RuleBase" id="RU362076"/>
    </source>
</evidence>
<accession>A0A344PII2</accession>
<dbReference type="Gene3D" id="2.60.40.4070">
    <property type="match status" value="1"/>
</dbReference>
<evidence type="ECO:0000256" key="3">
    <source>
        <dbReference type="ARBA" id="ARBA00022795"/>
    </source>
</evidence>
<evidence type="ECO:0000256" key="1">
    <source>
        <dbReference type="ARBA" id="ARBA00010577"/>
    </source>
</evidence>
<dbReference type="GO" id="GO:0044781">
    <property type="term" value="P:bacterial-type flagellum organization"/>
    <property type="evidence" value="ECO:0007669"/>
    <property type="project" value="UniProtKB-UniRule"/>
</dbReference>
<keyword evidence="7" id="KW-0282">Flagellum</keyword>
<keyword evidence="8" id="KW-1185">Reference proteome</keyword>
<name>A0A344PII2_9RHOB</name>
<dbReference type="Pfam" id="PF13860">
    <property type="entry name" value="FlgD_ig"/>
    <property type="match status" value="1"/>
</dbReference>
<proteinExistence type="inferred from homology"/>
<dbReference type="OrthoDB" id="9785233at2"/>
<keyword evidence="7" id="KW-0966">Cell projection</keyword>
<dbReference type="RefSeq" id="WP_114075506.1">
    <property type="nucleotide sequence ID" value="NZ_CP030918.1"/>
</dbReference>
<comment type="similarity">
    <text evidence="1 5">Belongs to the FlgD family.</text>
</comment>
<comment type="function">
    <text evidence="4 5">Required for flagellar hook formation. May act as a scaffolding protein.</text>
</comment>
<evidence type="ECO:0000313" key="7">
    <source>
        <dbReference type="EMBL" id="AXC49187.1"/>
    </source>
</evidence>
<dbReference type="Proteomes" id="UP000252023">
    <property type="component" value="Chromosome"/>
</dbReference>
<evidence type="ECO:0000259" key="6">
    <source>
        <dbReference type="Pfam" id="PF13860"/>
    </source>
</evidence>